<sequence length="205" mass="25543">RERERRERERERREHEKREREKREREKREQEKRQHEKREREKREHEKQEHEKREHEKREHEKQEHEKQEHEKRETMPGFTTGENYHRQQKTTKSQDDVDKLNTIETTQKNHEFSRLIDDRIVPLVEKYNRHIKSLNDDNNELRIQVENLKQEISLLHQNGRIIELEQKVNALENRVPQFNQASQNSVCDIFVPRFARYVNENGIY</sequence>
<keyword evidence="2" id="KW-1185">Reference proteome</keyword>
<dbReference type="EMBL" id="CAJVPT010018741">
    <property type="protein sequence ID" value="CAG8636587.1"/>
    <property type="molecule type" value="Genomic_DNA"/>
</dbReference>
<protein>
    <submittedName>
        <fullName evidence="1">2697_t:CDS:1</fullName>
    </submittedName>
</protein>
<organism evidence="1 2">
    <name type="scientific">Acaulospora colombiana</name>
    <dbReference type="NCBI Taxonomy" id="27376"/>
    <lineage>
        <taxon>Eukaryota</taxon>
        <taxon>Fungi</taxon>
        <taxon>Fungi incertae sedis</taxon>
        <taxon>Mucoromycota</taxon>
        <taxon>Glomeromycotina</taxon>
        <taxon>Glomeromycetes</taxon>
        <taxon>Diversisporales</taxon>
        <taxon>Acaulosporaceae</taxon>
        <taxon>Acaulospora</taxon>
    </lineage>
</organism>
<gene>
    <name evidence="1" type="ORF">ACOLOM_LOCUS7810</name>
</gene>
<evidence type="ECO:0000313" key="2">
    <source>
        <dbReference type="Proteomes" id="UP000789525"/>
    </source>
</evidence>
<reference evidence="1" key="1">
    <citation type="submission" date="2021-06" db="EMBL/GenBank/DDBJ databases">
        <authorList>
            <person name="Kallberg Y."/>
            <person name="Tangrot J."/>
            <person name="Rosling A."/>
        </authorList>
    </citation>
    <scope>NUCLEOTIDE SEQUENCE</scope>
    <source>
        <strain evidence="1">CL356</strain>
    </source>
</reference>
<name>A0ACA9N6M0_9GLOM</name>
<comment type="caution">
    <text evidence="1">The sequence shown here is derived from an EMBL/GenBank/DDBJ whole genome shotgun (WGS) entry which is preliminary data.</text>
</comment>
<dbReference type="Proteomes" id="UP000789525">
    <property type="component" value="Unassembled WGS sequence"/>
</dbReference>
<evidence type="ECO:0000313" key="1">
    <source>
        <dbReference type="EMBL" id="CAG8636587.1"/>
    </source>
</evidence>
<feature type="non-terminal residue" evidence="1">
    <location>
        <position position="1"/>
    </location>
</feature>
<accession>A0ACA9N6M0</accession>
<proteinExistence type="predicted"/>